<gene>
    <name evidence="2" type="ORF">HYG87_02190</name>
</gene>
<name>A0A8T8K445_9EURY</name>
<sequence>MVTKFKKVGVVSILTIFLILFLASSAVACGIDIKPGSDPNAINLNNQGVVPVAIFGGPPTYDNPEGFDVNWIMQSTILFAGASPVSCHFEDVNGDGYMDLVCHFRTQDLSELNSESTVAYLIYKVYPGLPSPVNWCGHCVTESDYVKIVGTQTSPTIKSVKTTPNPQVTESKGQNLPDKKEPTRVKHPLKKDS</sequence>
<dbReference type="OrthoDB" id="201781at2157"/>
<evidence type="ECO:0000256" key="1">
    <source>
        <dbReference type="SAM" id="MobiDB-lite"/>
    </source>
</evidence>
<feature type="region of interest" description="Disordered" evidence="1">
    <location>
        <begin position="157"/>
        <end position="193"/>
    </location>
</feature>
<dbReference type="PROSITE" id="PS51257">
    <property type="entry name" value="PROKAR_LIPOPROTEIN"/>
    <property type="match status" value="1"/>
</dbReference>
<dbReference type="EMBL" id="CP058560">
    <property type="protein sequence ID" value="QUH22662.1"/>
    <property type="molecule type" value="Genomic_DNA"/>
</dbReference>
<reference evidence="2" key="1">
    <citation type="submission" date="2020-07" db="EMBL/GenBank/DDBJ databases">
        <title>Methanobacterium. sp. MethCan genome.</title>
        <authorList>
            <person name="Postec A."/>
            <person name="Quemeneur M."/>
        </authorList>
    </citation>
    <scope>NUCLEOTIDE SEQUENCE</scope>
    <source>
        <strain evidence="2">MethCAN</strain>
    </source>
</reference>
<keyword evidence="3" id="KW-1185">Reference proteome</keyword>
<dbReference type="Proteomes" id="UP000681041">
    <property type="component" value="Chromosome"/>
</dbReference>
<feature type="compositionally biased region" description="Basic and acidic residues" evidence="1">
    <location>
        <begin position="177"/>
        <end position="193"/>
    </location>
</feature>
<dbReference type="GeneID" id="64819536"/>
<dbReference type="InterPro" id="IPR028994">
    <property type="entry name" value="Integrin_alpha_N"/>
</dbReference>
<evidence type="ECO:0008006" key="4">
    <source>
        <dbReference type="Google" id="ProtNLM"/>
    </source>
</evidence>
<accession>A0A8T8K445</accession>
<feature type="compositionally biased region" description="Polar residues" evidence="1">
    <location>
        <begin position="157"/>
        <end position="174"/>
    </location>
</feature>
<dbReference type="KEGG" id="meme:HYG87_02190"/>
<dbReference type="RefSeq" id="WP_211533607.1">
    <property type="nucleotide sequence ID" value="NZ_CP058560.1"/>
</dbReference>
<dbReference type="AlphaFoldDB" id="A0A8T8K445"/>
<organism evidence="2 3">
    <name type="scientific">Methanobacterium alkalithermotolerans</name>
    <dbReference type="NCBI Taxonomy" id="2731220"/>
    <lineage>
        <taxon>Archaea</taxon>
        <taxon>Methanobacteriati</taxon>
        <taxon>Methanobacteriota</taxon>
        <taxon>Methanomada group</taxon>
        <taxon>Methanobacteria</taxon>
        <taxon>Methanobacteriales</taxon>
        <taxon>Methanobacteriaceae</taxon>
        <taxon>Methanobacterium</taxon>
    </lineage>
</organism>
<evidence type="ECO:0000313" key="3">
    <source>
        <dbReference type="Proteomes" id="UP000681041"/>
    </source>
</evidence>
<proteinExistence type="predicted"/>
<protein>
    <recommendedName>
        <fullName evidence="4">Lipoprotein</fullName>
    </recommendedName>
</protein>
<evidence type="ECO:0000313" key="2">
    <source>
        <dbReference type="EMBL" id="QUH22662.1"/>
    </source>
</evidence>
<dbReference type="SUPFAM" id="SSF69318">
    <property type="entry name" value="Integrin alpha N-terminal domain"/>
    <property type="match status" value="1"/>
</dbReference>